<organism evidence="3 4">
    <name type="scientific">Neoroseomonas terrae</name>
    <dbReference type="NCBI Taxonomy" id="424799"/>
    <lineage>
        <taxon>Bacteria</taxon>
        <taxon>Pseudomonadati</taxon>
        <taxon>Pseudomonadota</taxon>
        <taxon>Alphaproteobacteria</taxon>
        <taxon>Acetobacterales</taxon>
        <taxon>Acetobacteraceae</taxon>
        <taxon>Neoroseomonas</taxon>
    </lineage>
</organism>
<sequence>MSRRLLTTAAALIGLMTAPDLATAQKGGTESRPAVMPFGAVGSDGAAAIGAGLRLFPNAGAGAVMPPSPSPTPIAVPPQPQPVVPSGVKPAGATGPMLLPGGKP</sequence>
<dbReference type="Proteomes" id="UP000698752">
    <property type="component" value="Unassembled WGS sequence"/>
</dbReference>
<protein>
    <submittedName>
        <fullName evidence="3">Uncharacterized protein</fullName>
    </submittedName>
</protein>
<proteinExistence type="predicted"/>
<evidence type="ECO:0000256" key="1">
    <source>
        <dbReference type="SAM" id="MobiDB-lite"/>
    </source>
</evidence>
<feature type="chain" id="PRO_5045167488" evidence="2">
    <location>
        <begin position="25"/>
        <end position="104"/>
    </location>
</feature>
<feature type="compositionally biased region" description="Pro residues" evidence="1">
    <location>
        <begin position="66"/>
        <end position="83"/>
    </location>
</feature>
<evidence type="ECO:0000256" key="2">
    <source>
        <dbReference type="SAM" id="SignalP"/>
    </source>
</evidence>
<feature type="non-terminal residue" evidence="3">
    <location>
        <position position="104"/>
    </location>
</feature>
<comment type="caution">
    <text evidence="3">The sequence shown here is derived from an EMBL/GenBank/DDBJ whole genome shotgun (WGS) entry which is preliminary data.</text>
</comment>
<accession>A0ABS5EPR3</accession>
<dbReference type="EMBL" id="JAAEDI010000030">
    <property type="protein sequence ID" value="MBR0652587.1"/>
    <property type="molecule type" value="Genomic_DNA"/>
</dbReference>
<keyword evidence="4" id="KW-1185">Reference proteome</keyword>
<gene>
    <name evidence="3" type="ORF">GXW78_23220</name>
</gene>
<reference evidence="4" key="1">
    <citation type="journal article" date="2021" name="Syst. Appl. Microbiol.">
        <title>Roseomonas hellenica sp. nov., isolated from roots of wild-growing Alkanna tinctoria.</title>
        <authorList>
            <person name="Rat A."/>
            <person name="Naranjo H.D."/>
            <person name="Lebbe L."/>
            <person name="Cnockaert M."/>
            <person name="Krigas N."/>
            <person name="Grigoriadou K."/>
            <person name="Maloupa E."/>
            <person name="Willems A."/>
        </authorList>
    </citation>
    <scope>NUCLEOTIDE SEQUENCE [LARGE SCALE GENOMIC DNA]</scope>
    <source>
        <strain evidence="4">LMG 31159</strain>
    </source>
</reference>
<dbReference type="RefSeq" id="WP_211871299.1">
    <property type="nucleotide sequence ID" value="NZ_JAAEDI010000030.1"/>
</dbReference>
<evidence type="ECO:0000313" key="4">
    <source>
        <dbReference type="Proteomes" id="UP000698752"/>
    </source>
</evidence>
<feature type="signal peptide" evidence="2">
    <location>
        <begin position="1"/>
        <end position="24"/>
    </location>
</feature>
<keyword evidence="2" id="KW-0732">Signal</keyword>
<name>A0ABS5EPR3_9PROT</name>
<evidence type="ECO:0000313" key="3">
    <source>
        <dbReference type="EMBL" id="MBR0652587.1"/>
    </source>
</evidence>
<feature type="region of interest" description="Disordered" evidence="1">
    <location>
        <begin position="64"/>
        <end position="104"/>
    </location>
</feature>